<dbReference type="PANTHER" id="PTHR12653">
    <property type="entry name" value="NADH-UBIQUINONE OXIDOREDUCTASE 13 KD-B SUBUNIT"/>
    <property type="match status" value="1"/>
</dbReference>
<evidence type="ECO:0000256" key="5">
    <source>
        <dbReference type="ARBA" id="ARBA00022792"/>
    </source>
</evidence>
<accession>A0A5N6L339</accession>
<dbReference type="InterPro" id="IPR006806">
    <property type="entry name" value="NDUFA5"/>
</dbReference>
<evidence type="ECO:0000256" key="6">
    <source>
        <dbReference type="ARBA" id="ARBA00022982"/>
    </source>
</evidence>
<evidence type="ECO:0000313" key="10">
    <source>
        <dbReference type="Proteomes" id="UP000327013"/>
    </source>
</evidence>
<evidence type="ECO:0000256" key="7">
    <source>
        <dbReference type="ARBA" id="ARBA00023128"/>
    </source>
</evidence>
<dbReference type="EMBL" id="VIBQ01000080">
    <property type="protein sequence ID" value="KAB8648494.1"/>
    <property type="molecule type" value="Genomic_DNA"/>
</dbReference>
<keyword evidence="10" id="KW-1185">Reference proteome</keyword>
<dbReference type="GO" id="GO:0005743">
    <property type="term" value="C:mitochondrial inner membrane"/>
    <property type="evidence" value="ECO:0007669"/>
    <property type="project" value="UniProtKB-SubCell"/>
</dbReference>
<dbReference type="OrthoDB" id="286811at2759"/>
<protein>
    <submittedName>
        <fullName evidence="9">Uncharacterized protein</fullName>
    </submittedName>
</protein>
<comment type="caution">
    <text evidence="9">The sequence shown here is derived from an EMBL/GenBank/DDBJ whole genome shotgun (WGS) entry which is preliminary data.</text>
</comment>
<evidence type="ECO:0000256" key="4">
    <source>
        <dbReference type="ARBA" id="ARBA00022660"/>
    </source>
</evidence>
<evidence type="ECO:0000256" key="8">
    <source>
        <dbReference type="ARBA" id="ARBA00023136"/>
    </source>
</evidence>
<evidence type="ECO:0000256" key="1">
    <source>
        <dbReference type="ARBA" id="ARBA00004443"/>
    </source>
</evidence>
<dbReference type="Proteomes" id="UP000327013">
    <property type="component" value="Unassembled WGS sequence"/>
</dbReference>
<evidence type="ECO:0000256" key="3">
    <source>
        <dbReference type="ARBA" id="ARBA00022448"/>
    </source>
</evidence>
<gene>
    <name evidence="9" type="ORF">FH972_026150</name>
</gene>
<organism evidence="9 10">
    <name type="scientific">Carpinus fangiana</name>
    <dbReference type="NCBI Taxonomy" id="176857"/>
    <lineage>
        <taxon>Eukaryota</taxon>
        <taxon>Viridiplantae</taxon>
        <taxon>Streptophyta</taxon>
        <taxon>Embryophyta</taxon>
        <taxon>Tracheophyta</taxon>
        <taxon>Spermatophyta</taxon>
        <taxon>Magnoliopsida</taxon>
        <taxon>eudicotyledons</taxon>
        <taxon>Gunneridae</taxon>
        <taxon>Pentapetalae</taxon>
        <taxon>rosids</taxon>
        <taxon>fabids</taxon>
        <taxon>Fagales</taxon>
        <taxon>Betulaceae</taxon>
        <taxon>Carpinus</taxon>
    </lineage>
</organism>
<keyword evidence="8" id="KW-0472">Membrane</keyword>
<keyword evidence="5" id="KW-0999">Mitochondrion inner membrane</keyword>
<dbReference type="AlphaFoldDB" id="A0A5N6L339"/>
<evidence type="ECO:0000256" key="2">
    <source>
        <dbReference type="ARBA" id="ARBA00010261"/>
    </source>
</evidence>
<keyword evidence="6" id="KW-0249">Electron transport</keyword>
<keyword evidence="3" id="KW-0813">Transport</keyword>
<dbReference type="PANTHER" id="PTHR12653:SF0">
    <property type="entry name" value="NADH DEHYDROGENASE [UBIQUINONE] 1 ALPHA SUBCOMPLEX SUBUNIT 5"/>
    <property type="match status" value="1"/>
</dbReference>
<comment type="subcellular location">
    <subcellularLocation>
        <location evidence="1">Mitochondrion inner membrane</location>
        <topology evidence="1">Peripheral membrane protein</topology>
        <orientation evidence="1">Matrix side</orientation>
    </subcellularLocation>
</comment>
<comment type="similarity">
    <text evidence="2">Belongs to the complex I NDUFA5 subunit family.</text>
</comment>
<reference evidence="9 10" key="1">
    <citation type="submission" date="2019-06" db="EMBL/GenBank/DDBJ databases">
        <title>A chromosomal-level reference genome of Carpinus fangiana (Coryloideae, Betulaceae).</title>
        <authorList>
            <person name="Yang X."/>
            <person name="Wang Z."/>
            <person name="Zhang L."/>
            <person name="Hao G."/>
            <person name="Liu J."/>
            <person name="Yang Y."/>
        </authorList>
    </citation>
    <scope>NUCLEOTIDE SEQUENCE [LARGE SCALE GENOMIC DNA]</scope>
    <source>
        <strain evidence="9">Cfa_2016G</strain>
        <tissue evidence="9">Leaf</tissue>
    </source>
</reference>
<proteinExistence type="inferred from homology"/>
<sequence>MYLYGATLDKLATLPEESAYRQSVEALTKHRLSIVEKQKPAGYDEWHKRVAEQIKSNPEIFGPSGDAVEAIANKQRYVIQSRTEAPDEREVEWDGDMAGERTEGPKAVADRVNQAQEFGAGRSVDEIRQTSVVIEEEPALTKDQITDIENQIGAGLIEEVVIVAERELALIDKMKEAAVWEELAEKPVEGQWSYFERGPLSPSNGSSFLLPECVIESDGPGSLLSPSSLDCFTMTSTYQSQTLMNEIESGGLGLLA</sequence>
<evidence type="ECO:0000313" key="9">
    <source>
        <dbReference type="EMBL" id="KAB8648494.1"/>
    </source>
</evidence>
<name>A0A5N6L339_9ROSI</name>
<keyword evidence="4" id="KW-0679">Respiratory chain</keyword>
<keyword evidence="7" id="KW-0496">Mitochondrion</keyword>
<dbReference type="Pfam" id="PF04716">
    <property type="entry name" value="ETC_C1_NDUFA5"/>
    <property type="match status" value="1"/>
</dbReference>
<dbReference type="GO" id="GO:0022904">
    <property type="term" value="P:respiratory electron transport chain"/>
    <property type="evidence" value="ECO:0007669"/>
    <property type="project" value="InterPro"/>
</dbReference>